<accession>A0ABR8QRF3</accession>
<evidence type="ECO:0000313" key="2">
    <source>
        <dbReference type="Proteomes" id="UP000657931"/>
    </source>
</evidence>
<name>A0ABR8QRF3_9BACI</name>
<organism evidence="1 2">
    <name type="scientific">Cytobacillus stercorigallinarum</name>
    <dbReference type="NCBI Taxonomy" id="2762240"/>
    <lineage>
        <taxon>Bacteria</taxon>
        <taxon>Bacillati</taxon>
        <taxon>Bacillota</taxon>
        <taxon>Bacilli</taxon>
        <taxon>Bacillales</taxon>
        <taxon>Bacillaceae</taxon>
        <taxon>Cytobacillus</taxon>
    </lineage>
</organism>
<dbReference type="Pfam" id="PF09580">
    <property type="entry name" value="Spore_YhcN_YlaJ"/>
    <property type="match status" value="1"/>
</dbReference>
<keyword evidence="1" id="KW-0449">Lipoprotein</keyword>
<protein>
    <submittedName>
        <fullName evidence="1">YhcN/YlaJ family sporulation lipoprotein</fullName>
    </submittedName>
</protein>
<comment type="caution">
    <text evidence="1">The sequence shown here is derived from an EMBL/GenBank/DDBJ whole genome shotgun (WGS) entry which is preliminary data.</text>
</comment>
<gene>
    <name evidence="1" type="ORF">H9655_13815</name>
</gene>
<proteinExistence type="predicted"/>
<evidence type="ECO:0000313" key="1">
    <source>
        <dbReference type="EMBL" id="MBD7938105.1"/>
    </source>
</evidence>
<dbReference type="PROSITE" id="PS51257">
    <property type="entry name" value="PROKAR_LIPOPROTEIN"/>
    <property type="match status" value="1"/>
</dbReference>
<dbReference type="Proteomes" id="UP000657931">
    <property type="component" value="Unassembled WGS sequence"/>
</dbReference>
<sequence length="155" mass="17929">MPKYLLLLISLFLIAGCSKHDSDEAPLSLVKPTNPTPSLIHSESRSTDEDMLQSIEEDIEKQKELYDAAIVKNDDTVLVAYKVRHLQRFHMKKIEKDVKGKLEDKYPDVKFIVSSDFKIFLEVVELHEQLKNPQFSAKEAQKKFDKIVKLKKELT</sequence>
<dbReference type="InterPro" id="IPR019076">
    <property type="entry name" value="Spore_lipoprot_YhcN/YlaJ-like"/>
</dbReference>
<dbReference type="EMBL" id="JACSQT010000006">
    <property type="protein sequence ID" value="MBD7938105.1"/>
    <property type="molecule type" value="Genomic_DNA"/>
</dbReference>
<reference evidence="1 2" key="1">
    <citation type="submission" date="2020-08" db="EMBL/GenBank/DDBJ databases">
        <title>A Genomic Blueprint of the Chicken Gut Microbiome.</title>
        <authorList>
            <person name="Gilroy R."/>
            <person name="Ravi A."/>
            <person name="Getino M."/>
            <person name="Pursley I."/>
            <person name="Horton D.L."/>
            <person name="Alikhan N.-F."/>
            <person name="Baker D."/>
            <person name="Gharbi K."/>
            <person name="Hall N."/>
            <person name="Watson M."/>
            <person name="Adriaenssens E.M."/>
            <person name="Foster-Nyarko E."/>
            <person name="Jarju S."/>
            <person name="Secka A."/>
            <person name="Antonio M."/>
            <person name="Oren A."/>
            <person name="Chaudhuri R."/>
            <person name="La Ragione R.M."/>
            <person name="Hildebrand F."/>
            <person name="Pallen M.J."/>
        </authorList>
    </citation>
    <scope>NUCLEOTIDE SEQUENCE [LARGE SCALE GENOMIC DNA]</scope>
    <source>
        <strain evidence="1 2">Sa5YUA1</strain>
    </source>
</reference>
<keyword evidence="2" id="KW-1185">Reference proteome</keyword>